<dbReference type="GO" id="GO:0007034">
    <property type="term" value="P:vacuolar transport"/>
    <property type="evidence" value="ECO:0007669"/>
    <property type="project" value="TreeGrafter"/>
</dbReference>
<feature type="region of interest" description="Disordered" evidence="1">
    <location>
        <begin position="1"/>
        <end position="30"/>
    </location>
</feature>
<dbReference type="Proteomes" id="UP001342314">
    <property type="component" value="Unassembled WGS sequence"/>
</dbReference>
<dbReference type="InterPro" id="IPR013640">
    <property type="entry name" value="Vfa1"/>
</dbReference>
<protein>
    <recommendedName>
        <fullName evidence="4">VPS4-associated protein 1</fullName>
    </recommendedName>
</protein>
<evidence type="ECO:0000313" key="2">
    <source>
        <dbReference type="EMBL" id="GJN89855.1"/>
    </source>
</evidence>
<feature type="region of interest" description="Disordered" evidence="1">
    <location>
        <begin position="212"/>
        <end position="240"/>
    </location>
</feature>
<reference evidence="2 3" key="1">
    <citation type="submission" date="2021-12" db="EMBL/GenBank/DDBJ databases">
        <title>High titer production of polyol ester of fatty acids by Rhodotorula paludigena BS15 towards product separation-free biomass refinery.</title>
        <authorList>
            <person name="Mano J."/>
            <person name="Ono H."/>
            <person name="Tanaka T."/>
            <person name="Naito K."/>
            <person name="Sushida H."/>
            <person name="Ike M."/>
            <person name="Tokuyasu K."/>
            <person name="Kitaoka M."/>
        </authorList>
    </citation>
    <scope>NUCLEOTIDE SEQUENCE [LARGE SCALE GENOMIC DNA]</scope>
    <source>
        <strain evidence="2 3">BS15</strain>
    </source>
</reference>
<sequence length="240" mass="25191">MASPAGSVPSPPPLASGSAASPAPSPGPPKLVNVYYKRTVATPKSCFICHRETTTCLATEGVSDFLYTCPSHLLDPGFARPAPSSSTPSAASSPAGSPAPSPVPRSEIDKVKQEYEDKQKRKAEGSDASKADDDKGEKDDKASSQPASTAFALFKTGASALSSLSTTASSHLFPAPPPTAPSAVETARLAAQNARVFVLQRDYFRMRCETKRREWEKKDAKERGAAWSFPKAPKGGLPGA</sequence>
<organism evidence="2 3">
    <name type="scientific">Rhodotorula paludigena</name>
    <dbReference type="NCBI Taxonomy" id="86838"/>
    <lineage>
        <taxon>Eukaryota</taxon>
        <taxon>Fungi</taxon>
        <taxon>Dikarya</taxon>
        <taxon>Basidiomycota</taxon>
        <taxon>Pucciniomycotina</taxon>
        <taxon>Microbotryomycetes</taxon>
        <taxon>Sporidiobolales</taxon>
        <taxon>Sporidiobolaceae</taxon>
        <taxon>Rhodotorula</taxon>
    </lineage>
</organism>
<feature type="compositionally biased region" description="Basic and acidic residues" evidence="1">
    <location>
        <begin position="106"/>
        <end position="142"/>
    </location>
</feature>
<comment type="caution">
    <text evidence="2">The sequence shown here is derived from an EMBL/GenBank/DDBJ whole genome shotgun (WGS) entry which is preliminary data.</text>
</comment>
<feature type="compositionally biased region" description="Low complexity" evidence="1">
    <location>
        <begin position="80"/>
        <end position="96"/>
    </location>
</feature>
<accession>A0AAV5GBE3</accession>
<name>A0AAV5GBE3_9BASI</name>
<dbReference type="PANTHER" id="PTHR28218:SF1">
    <property type="entry name" value="VPS4-ASSOCIATED PROTEIN 1"/>
    <property type="match status" value="1"/>
</dbReference>
<feature type="compositionally biased region" description="Basic and acidic residues" evidence="1">
    <location>
        <begin position="212"/>
        <end position="224"/>
    </location>
</feature>
<dbReference type="Pfam" id="PF08432">
    <property type="entry name" value="Vfa1"/>
    <property type="match status" value="1"/>
</dbReference>
<keyword evidence="3" id="KW-1185">Reference proteome</keyword>
<gene>
    <name evidence="2" type="ORF">Rhopal_002844-T1</name>
</gene>
<dbReference type="GO" id="GO:0005768">
    <property type="term" value="C:endosome"/>
    <property type="evidence" value="ECO:0007669"/>
    <property type="project" value="TreeGrafter"/>
</dbReference>
<dbReference type="EMBL" id="BQKY01000005">
    <property type="protein sequence ID" value="GJN89855.1"/>
    <property type="molecule type" value="Genomic_DNA"/>
</dbReference>
<dbReference type="PANTHER" id="PTHR28218">
    <property type="entry name" value="VPS4-ASSOCIATED PROTEIN 1"/>
    <property type="match status" value="1"/>
</dbReference>
<evidence type="ECO:0000256" key="1">
    <source>
        <dbReference type="SAM" id="MobiDB-lite"/>
    </source>
</evidence>
<evidence type="ECO:0008006" key="4">
    <source>
        <dbReference type="Google" id="ProtNLM"/>
    </source>
</evidence>
<dbReference type="AlphaFoldDB" id="A0AAV5GBE3"/>
<proteinExistence type="predicted"/>
<evidence type="ECO:0000313" key="3">
    <source>
        <dbReference type="Proteomes" id="UP001342314"/>
    </source>
</evidence>
<feature type="region of interest" description="Disordered" evidence="1">
    <location>
        <begin position="80"/>
        <end position="146"/>
    </location>
</feature>